<evidence type="ECO:0000313" key="6">
    <source>
        <dbReference type="RefSeq" id="XP_006820003.1"/>
    </source>
</evidence>
<evidence type="ECO:0000256" key="1">
    <source>
        <dbReference type="ARBA" id="ARBA00004123"/>
    </source>
</evidence>
<dbReference type="Pfam" id="PF09751">
    <property type="entry name" value="Es2"/>
    <property type="match status" value="1"/>
</dbReference>
<dbReference type="PANTHER" id="PTHR12940">
    <property type="entry name" value="ES-2 PROTEIN - RELATED"/>
    <property type="match status" value="1"/>
</dbReference>
<accession>A0ABM0MJ12</accession>
<evidence type="ECO:0000256" key="4">
    <source>
        <dbReference type="SAM" id="MobiDB-lite"/>
    </source>
</evidence>
<feature type="region of interest" description="Disordered" evidence="4">
    <location>
        <begin position="299"/>
        <end position="318"/>
    </location>
</feature>
<evidence type="ECO:0000256" key="3">
    <source>
        <dbReference type="ARBA" id="ARBA00023242"/>
    </source>
</evidence>
<dbReference type="RefSeq" id="XP_006820003.1">
    <property type="nucleotide sequence ID" value="XM_006819940.1"/>
</dbReference>
<reference evidence="6" key="1">
    <citation type="submission" date="2025-08" db="UniProtKB">
        <authorList>
            <consortium name="RefSeq"/>
        </authorList>
    </citation>
    <scope>IDENTIFICATION</scope>
    <source>
        <tissue evidence="6">Testes</tissue>
    </source>
</reference>
<name>A0ABM0MJ12_SACKO</name>
<keyword evidence="3" id="KW-0539">Nucleus</keyword>
<organism evidence="5 6">
    <name type="scientific">Saccoglossus kowalevskii</name>
    <name type="common">Acorn worm</name>
    <dbReference type="NCBI Taxonomy" id="10224"/>
    <lineage>
        <taxon>Eukaryota</taxon>
        <taxon>Metazoa</taxon>
        <taxon>Hemichordata</taxon>
        <taxon>Enteropneusta</taxon>
        <taxon>Harrimaniidae</taxon>
        <taxon>Saccoglossus</taxon>
    </lineage>
</organism>
<gene>
    <name evidence="6" type="primary">LOC100373227</name>
</gene>
<dbReference type="GeneID" id="100373227"/>
<sequence length="497" mass="56092">MALVKVGGKGVMVTQTEGAVINKNKPKKKVLAEEKYTEDMEKIIERDFFPDMEKMRVQKEYIDAMENKDTEKMRELAIRLSSTRHKRPHTITENTDTYASPSTFETPDVALQGKRSSPRRQDLLIDLEDNDNEVVNKKKKPDESNRSLDEYLARNTSEDNASFCEIMHMAEEKQKQKHEWMYNAEQTQKEEQLKMIEGSPRLAIKGINKKVDTWTYQAKNQLMYVPEGVDESIDEKINKQHKHREIVHDNTRFQINPFNMDKQKETMARAAAAKAVISLGKIGHDGKEILTEDTPKVNGYSMVATPSPAPGRDGDESPMMTWGEIESTPFRLDGSETPSMGPTFRIANFPRREQLGITLAEKVSKSHRAKKGDARKVLENFKTPAMKRMGSVERMSMLSPAARKLVSKSIGNRGATDKALRASYTPSPQRSVGDKTPVRLTPVRLTPHRTPTTTSSSGIRKTPKISSIGPDVSTLTDNLLNLPKKPSKSRAKATDFF</sequence>
<comment type="subcellular location">
    <subcellularLocation>
        <location evidence="1">Nucleus</location>
    </subcellularLocation>
</comment>
<keyword evidence="5" id="KW-1185">Reference proteome</keyword>
<dbReference type="PANTHER" id="PTHR12940:SF0">
    <property type="entry name" value="SPLICING FACTOR ESS-2 HOMOLOG"/>
    <property type="match status" value="1"/>
</dbReference>
<evidence type="ECO:0000256" key="2">
    <source>
        <dbReference type="ARBA" id="ARBA00009072"/>
    </source>
</evidence>
<feature type="region of interest" description="Disordered" evidence="4">
    <location>
        <begin position="410"/>
        <end position="497"/>
    </location>
</feature>
<comment type="similarity">
    <text evidence="2">Belongs to the ESS2 family.</text>
</comment>
<evidence type="ECO:0000313" key="5">
    <source>
        <dbReference type="Proteomes" id="UP000694865"/>
    </source>
</evidence>
<feature type="compositionally biased region" description="Low complexity" evidence="4">
    <location>
        <begin position="439"/>
        <end position="457"/>
    </location>
</feature>
<feature type="compositionally biased region" description="Polar residues" evidence="4">
    <location>
        <begin position="91"/>
        <end position="105"/>
    </location>
</feature>
<feature type="region of interest" description="Disordered" evidence="4">
    <location>
        <begin position="87"/>
        <end position="120"/>
    </location>
</feature>
<proteinExistence type="inferred from homology"/>
<protein>
    <submittedName>
        <fullName evidence="6">Protein DGCR14-like</fullName>
    </submittedName>
</protein>
<dbReference type="InterPro" id="IPR019148">
    <property type="entry name" value="Nuclear_protein_DGCR14_ESS-2"/>
</dbReference>
<dbReference type="Proteomes" id="UP000694865">
    <property type="component" value="Unplaced"/>
</dbReference>